<keyword evidence="3" id="KW-1185">Reference proteome</keyword>
<reference evidence="1 3" key="2">
    <citation type="journal article" date="2014" name="BMC Genomics">
        <title>An improved genome release (version Mt4.0) for the model legume Medicago truncatula.</title>
        <authorList>
            <person name="Tang H."/>
            <person name="Krishnakumar V."/>
            <person name="Bidwell S."/>
            <person name="Rosen B."/>
            <person name="Chan A."/>
            <person name="Zhou S."/>
            <person name="Gentzbittel L."/>
            <person name="Childs K.L."/>
            <person name="Yandell M."/>
            <person name="Gundlach H."/>
            <person name="Mayer K.F."/>
            <person name="Schwartz D.C."/>
            <person name="Town C.D."/>
        </authorList>
    </citation>
    <scope>GENOME REANNOTATION</scope>
    <source>
        <strain evidence="1">A17</strain>
        <strain evidence="2 3">cv. Jemalong A17</strain>
    </source>
</reference>
<sequence>MISYALYLYLVLAEGTKRLTFISLSNQQPQFLKYESEEQYGSMTESTMTGGDFSALRTLNWHSNFPPTINYNTVRVRNNEPSRYCKYTSFSSKMRLGESWIGLESDLDDEKLVLWIETPG</sequence>
<dbReference type="AlphaFoldDB" id="A0A072VC28"/>
<dbReference type="HOGENOM" id="CLU_2053106_0_0_1"/>
<evidence type="ECO:0000313" key="3">
    <source>
        <dbReference type="Proteomes" id="UP000002051"/>
    </source>
</evidence>
<dbReference type="EnsemblPlants" id="KEH39589">
    <property type="protein sequence ID" value="KEH39589"/>
    <property type="gene ID" value="MTR_2g102970"/>
</dbReference>
<reference evidence="1 3" key="1">
    <citation type="journal article" date="2011" name="Nature">
        <title>The Medicago genome provides insight into the evolution of rhizobial symbioses.</title>
        <authorList>
            <person name="Young N.D."/>
            <person name="Debelle F."/>
            <person name="Oldroyd G.E."/>
            <person name="Geurts R."/>
            <person name="Cannon S.B."/>
            <person name="Udvardi M.K."/>
            <person name="Benedito V.A."/>
            <person name="Mayer K.F."/>
            <person name="Gouzy J."/>
            <person name="Schoof H."/>
            <person name="Van de Peer Y."/>
            <person name="Proost S."/>
            <person name="Cook D.R."/>
            <person name="Meyers B.C."/>
            <person name="Spannagl M."/>
            <person name="Cheung F."/>
            <person name="De Mita S."/>
            <person name="Krishnakumar V."/>
            <person name="Gundlach H."/>
            <person name="Zhou S."/>
            <person name="Mudge J."/>
            <person name="Bharti A.K."/>
            <person name="Murray J.D."/>
            <person name="Naoumkina M.A."/>
            <person name="Rosen B."/>
            <person name="Silverstein K.A."/>
            <person name="Tang H."/>
            <person name="Rombauts S."/>
            <person name="Zhao P.X."/>
            <person name="Zhou P."/>
            <person name="Barbe V."/>
            <person name="Bardou P."/>
            <person name="Bechner M."/>
            <person name="Bellec A."/>
            <person name="Berger A."/>
            <person name="Berges H."/>
            <person name="Bidwell S."/>
            <person name="Bisseling T."/>
            <person name="Choisne N."/>
            <person name="Couloux A."/>
            <person name="Denny R."/>
            <person name="Deshpande S."/>
            <person name="Dai X."/>
            <person name="Doyle J.J."/>
            <person name="Dudez A.M."/>
            <person name="Farmer A.D."/>
            <person name="Fouteau S."/>
            <person name="Franken C."/>
            <person name="Gibelin C."/>
            <person name="Gish J."/>
            <person name="Goldstein S."/>
            <person name="Gonzalez A.J."/>
            <person name="Green P.J."/>
            <person name="Hallab A."/>
            <person name="Hartog M."/>
            <person name="Hua A."/>
            <person name="Humphray S.J."/>
            <person name="Jeong D.H."/>
            <person name="Jing Y."/>
            <person name="Jocker A."/>
            <person name="Kenton S.M."/>
            <person name="Kim D.J."/>
            <person name="Klee K."/>
            <person name="Lai H."/>
            <person name="Lang C."/>
            <person name="Lin S."/>
            <person name="Macmil S.L."/>
            <person name="Magdelenat G."/>
            <person name="Matthews L."/>
            <person name="McCorrison J."/>
            <person name="Monaghan E.L."/>
            <person name="Mun J.H."/>
            <person name="Najar F.Z."/>
            <person name="Nicholson C."/>
            <person name="Noirot C."/>
            <person name="O'Bleness M."/>
            <person name="Paule C.R."/>
            <person name="Poulain J."/>
            <person name="Prion F."/>
            <person name="Qin B."/>
            <person name="Qu C."/>
            <person name="Retzel E.F."/>
            <person name="Riddle C."/>
            <person name="Sallet E."/>
            <person name="Samain S."/>
            <person name="Samson N."/>
            <person name="Sanders I."/>
            <person name="Saurat O."/>
            <person name="Scarpelli C."/>
            <person name="Schiex T."/>
            <person name="Segurens B."/>
            <person name="Severin A.J."/>
            <person name="Sherrier D.J."/>
            <person name="Shi R."/>
            <person name="Sims S."/>
            <person name="Singer S.R."/>
            <person name="Sinharoy S."/>
            <person name="Sterck L."/>
            <person name="Viollet A."/>
            <person name="Wang B.B."/>
            <person name="Wang K."/>
            <person name="Wang M."/>
            <person name="Wang X."/>
            <person name="Warfsmann J."/>
            <person name="Weissenbach J."/>
            <person name="White D.D."/>
            <person name="White J.D."/>
            <person name="Wiley G.B."/>
            <person name="Wincker P."/>
            <person name="Xing Y."/>
            <person name="Yang L."/>
            <person name="Yao Z."/>
            <person name="Ying F."/>
            <person name="Zhai J."/>
            <person name="Zhou L."/>
            <person name="Zuber A."/>
            <person name="Denarie J."/>
            <person name="Dixon R.A."/>
            <person name="May G.D."/>
            <person name="Schwartz D.C."/>
            <person name="Rogers J."/>
            <person name="Quetier F."/>
            <person name="Town C.D."/>
            <person name="Roe B.A."/>
        </authorList>
    </citation>
    <scope>NUCLEOTIDE SEQUENCE [LARGE SCALE GENOMIC DNA]</scope>
    <source>
        <strain evidence="1">A17</strain>
        <strain evidence="2 3">cv. Jemalong A17</strain>
    </source>
</reference>
<dbReference type="EMBL" id="CM001218">
    <property type="protein sequence ID" value="KEH39589.1"/>
    <property type="molecule type" value="Genomic_DNA"/>
</dbReference>
<evidence type="ECO:0000313" key="1">
    <source>
        <dbReference type="EMBL" id="KEH39589.1"/>
    </source>
</evidence>
<reference evidence="2" key="3">
    <citation type="submission" date="2015-04" db="UniProtKB">
        <authorList>
            <consortium name="EnsemblPlants"/>
        </authorList>
    </citation>
    <scope>IDENTIFICATION</scope>
    <source>
        <strain evidence="2">cv. Jemalong A17</strain>
    </source>
</reference>
<dbReference type="Proteomes" id="UP000002051">
    <property type="component" value="Chromosome 2"/>
</dbReference>
<evidence type="ECO:0000313" key="2">
    <source>
        <dbReference type="EnsemblPlants" id="KEH39589"/>
    </source>
</evidence>
<name>A0A072VC28_MEDTR</name>
<gene>
    <name evidence="1" type="ordered locus">MTR_2g102970</name>
</gene>
<proteinExistence type="predicted"/>
<protein>
    <submittedName>
        <fullName evidence="1 2">Uncharacterized protein</fullName>
    </submittedName>
</protein>
<accession>A0A072VC28</accession>
<organism evidence="1 3">
    <name type="scientific">Medicago truncatula</name>
    <name type="common">Barrel medic</name>
    <name type="synonym">Medicago tribuloides</name>
    <dbReference type="NCBI Taxonomy" id="3880"/>
    <lineage>
        <taxon>Eukaryota</taxon>
        <taxon>Viridiplantae</taxon>
        <taxon>Streptophyta</taxon>
        <taxon>Embryophyta</taxon>
        <taxon>Tracheophyta</taxon>
        <taxon>Spermatophyta</taxon>
        <taxon>Magnoliopsida</taxon>
        <taxon>eudicotyledons</taxon>
        <taxon>Gunneridae</taxon>
        <taxon>Pentapetalae</taxon>
        <taxon>rosids</taxon>
        <taxon>fabids</taxon>
        <taxon>Fabales</taxon>
        <taxon>Fabaceae</taxon>
        <taxon>Papilionoideae</taxon>
        <taxon>50 kb inversion clade</taxon>
        <taxon>NPAAA clade</taxon>
        <taxon>Hologalegina</taxon>
        <taxon>IRL clade</taxon>
        <taxon>Trifolieae</taxon>
        <taxon>Medicago</taxon>
    </lineage>
</organism>